<dbReference type="Proteomes" id="UP000663281">
    <property type="component" value="Chromosome"/>
</dbReference>
<reference evidence="3 4" key="1">
    <citation type="submission" date="2021-03" db="EMBL/GenBank/DDBJ databases">
        <title>Novel species identification of genus Shewanella.</title>
        <authorList>
            <person name="Liu G."/>
            <person name="Zhang Q."/>
        </authorList>
    </citation>
    <scope>NUCLEOTIDE SEQUENCE [LARGE SCALE GENOMIC DNA]</scope>
    <source>
        <strain evidence="3 4">FJAT-53726</strain>
    </source>
</reference>
<dbReference type="Gene3D" id="3.30.70.270">
    <property type="match status" value="1"/>
</dbReference>
<keyword evidence="1" id="KW-1133">Transmembrane helix</keyword>
<evidence type="ECO:0000313" key="3">
    <source>
        <dbReference type="EMBL" id="QSX29797.1"/>
    </source>
</evidence>
<keyword evidence="4" id="KW-1185">Reference proteome</keyword>
<proteinExistence type="predicted"/>
<evidence type="ECO:0000256" key="1">
    <source>
        <dbReference type="SAM" id="Phobius"/>
    </source>
</evidence>
<protein>
    <submittedName>
        <fullName evidence="3">GGDEF domain-containing protein</fullName>
    </submittedName>
</protein>
<dbReference type="AlphaFoldDB" id="A0A974XJX8"/>
<dbReference type="Pfam" id="PF00990">
    <property type="entry name" value="GGDEF"/>
    <property type="match status" value="1"/>
</dbReference>
<dbReference type="PROSITE" id="PS50887">
    <property type="entry name" value="GGDEF"/>
    <property type="match status" value="1"/>
</dbReference>
<keyword evidence="1" id="KW-0812">Transmembrane</keyword>
<feature type="transmembrane region" description="Helical" evidence="1">
    <location>
        <begin position="35"/>
        <end position="59"/>
    </location>
</feature>
<gene>
    <name evidence="3" type="ORF">JYB88_16675</name>
</gene>
<dbReference type="InterPro" id="IPR029787">
    <property type="entry name" value="Nucleotide_cyclase"/>
</dbReference>
<dbReference type="PANTHER" id="PTHR46663:SF2">
    <property type="entry name" value="GGDEF DOMAIN-CONTAINING PROTEIN"/>
    <property type="match status" value="1"/>
</dbReference>
<dbReference type="EMBL" id="CP071504">
    <property type="protein sequence ID" value="QSX29797.1"/>
    <property type="molecule type" value="Genomic_DNA"/>
</dbReference>
<dbReference type="NCBIfam" id="TIGR00254">
    <property type="entry name" value="GGDEF"/>
    <property type="match status" value="1"/>
</dbReference>
<evidence type="ECO:0000259" key="2">
    <source>
        <dbReference type="PROSITE" id="PS50887"/>
    </source>
</evidence>
<organism evidence="3 4">
    <name type="scientific">Shewanella cyperi</name>
    <dbReference type="NCBI Taxonomy" id="2814292"/>
    <lineage>
        <taxon>Bacteria</taxon>
        <taxon>Pseudomonadati</taxon>
        <taxon>Pseudomonadota</taxon>
        <taxon>Gammaproteobacteria</taxon>
        <taxon>Alteromonadales</taxon>
        <taxon>Shewanellaceae</taxon>
        <taxon>Shewanella</taxon>
    </lineage>
</organism>
<dbReference type="CDD" id="cd01949">
    <property type="entry name" value="GGDEF"/>
    <property type="match status" value="1"/>
</dbReference>
<name>A0A974XJX8_9GAMM</name>
<sequence>MNTLAFILVLAGLLGLLFALPRIYQICRVPECSQQGWYVLLGLVCLFVLGYVGFLWLLSAQNTGQLEMIVAFIFFGGGGFVFLVSELSGQTMKQLLWTLEEKDYQANHDHLTGLPNRHAFYAAITALLASKPGQFACLMMDLDDFKVINDTCGHHVGDLVLVEVAERVSSHLPDGALVARLGGDELAILLPKGEAVDAIALAEMLQDLLKQDIIIGSHRLAVSTSVGIALFPEHGEDKKYLLKHADIAMYHAKRNDKRWQMYEPHQKLHPLPSGANWSDT</sequence>
<dbReference type="RefSeq" id="WP_207324843.1">
    <property type="nucleotide sequence ID" value="NZ_CP071504.1"/>
</dbReference>
<evidence type="ECO:0000313" key="4">
    <source>
        <dbReference type="Proteomes" id="UP000663281"/>
    </source>
</evidence>
<keyword evidence="1" id="KW-0472">Membrane</keyword>
<feature type="transmembrane region" description="Helical" evidence="1">
    <location>
        <begin position="66"/>
        <end position="85"/>
    </location>
</feature>
<dbReference type="SMART" id="SM00267">
    <property type="entry name" value="GGDEF"/>
    <property type="match status" value="1"/>
</dbReference>
<feature type="domain" description="GGDEF" evidence="2">
    <location>
        <begin position="133"/>
        <end position="264"/>
    </location>
</feature>
<dbReference type="SUPFAM" id="SSF55073">
    <property type="entry name" value="Nucleotide cyclase"/>
    <property type="match status" value="1"/>
</dbReference>
<dbReference type="KEGG" id="scyp:JYB88_16675"/>
<accession>A0A974XJX8</accession>
<dbReference type="InterPro" id="IPR052163">
    <property type="entry name" value="DGC-Regulatory_Protein"/>
</dbReference>
<dbReference type="InterPro" id="IPR000160">
    <property type="entry name" value="GGDEF_dom"/>
</dbReference>
<dbReference type="PANTHER" id="PTHR46663">
    <property type="entry name" value="DIGUANYLATE CYCLASE DGCT-RELATED"/>
    <property type="match status" value="1"/>
</dbReference>
<dbReference type="InterPro" id="IPR043128">
    <property type="entry name" value="Rev_trsase/Diguanyl_cyclase"/>
</dbReference>